<accession>A0ACB7TD37</accession>
<proteinExistence type="predicted"/>
<dbReference type="EMBL" id="CM023481">
    <property type="protein sequence ID" value="KAH6944845.1"/>
    <property type="molecule type" value="Genomic_DNA"/>
</dbReference>
<dbReference type="Proteomes" id="UP000821845">
    <property type="component" value="Chromosome 1"/>
</dbReference>
<comment type="caution">
    <text evidence="1">The sequence shown here is derived from an EMBL/GenBank/DDBJ whole genome shotgun (WGS) entry which is preliminary data.</text>
</comment>
<evidence type="ECO:0000313" key="1">
    <source>
        <dbReference type="EMBL" id="KAH6944845.1"/>
    </source>
</evidence>
<organism evidence="1 2">
    <name type="scientific">Hyalomma asiaticum</name>
    <name type="common">Tick</name>
    <dbReference type="NCBI Taxonomy" id="266040"/>
    <lineage>
        <taxon>Eukaryota</taxon>
        <taxon>Metazoa</taxon>
        <taxon>Ecdysozoa</taxon>
        <taxon>Arthropoda</taxon>
        <taxon>Chelicerata</taxon>
        <taxon>Arachnida</taxon>
        <taxon>Acari</taxon>
        <taxon>Parasitiformes</taxon>
        <taxon>Ixodida</taxon>
        <taxon>Ixodoidea</taxon>
        <taxon>Ixodidae</taxon>
        <taxon>Hyalomminae</taxon>
        <taxon>Hyalomma</taxon>
    </lineage>
</organism>
<keyword evidence="2" id="KW-1185">Reference proteome</keyword>
<protein>
    <submittedName>
        <fullName evidence="1">Uncharacterized protein</fullName>
    </submittedName>
</protein>
<evidence type="ECO:0000313" key="2">
    <source>
        <dbReference type="Proteomes" id="UP000821845"/>
    </source>
</evidence>
<reference evidence="1" key="1">
    <citation type="submission" date="2020-05" db="EMBL/GenBank/DDBJ databases">
        <title>Large-scale comparative analyses of tick genomes elucidate their genetic diversity and vector capacities.</title>
        <authorList>
            <person name="Jia N."/>
            <person name="Wang J."/>
            <person name="Shi W."/>
            <person name="Du L."/>
            <person name="Sun Y."/>
            <person name="Zhan W."/>
            <person name="Jiang J."/>
            <person name="Wang Q."/>
            <person name="Zhang B."/>
            <person name="Ji P."/>
            <person name="Sakyi L.B."/>
            <person name="Cui X."/>
            <person name="Yuan T."/>
            <person name="Jiang B."/>
            <person name="Yang W."/>
            <person name="Lam T.T.-Y."/>
            <person name="Chang Q."/>
            <person name="Ding S."/>
            <person name="Wang X."/>
            <person name="Zhu J."/>
            <person name="Ruan X."/>
            <person name="Zhao L."/>
            <person name="Wei J."/>
            <person name="Que T."/>
            <person name="Du C."/>
            <person name="Cheng J."/>
            <person name="Dai P."/>
            <person name="Han X."/>
            <person name="Huang E."/>
            <person name="Gao Y."/>
            <person name="Liu J."/>
            <person name="Shao H."/>
            <person name="Ye R."/>
            <person name="Li L."/>
            <person name="Wei W."/>
            <person name="Wang X."/>
            <person name="Wang C."/>
            <person name="Yang T."/>
            <person name="Huo Q."/>
            <person name="Li W."/>
            <person name="Guo W."/>
            <person name="Chen H."/>
            <person name="Zhou L."/>
            <person name="Ni X."/>
            <person name="Tian J."/>
            <person name="Zhou Y."/>
            <person name="Sheng Y."/>
            <person name="Liu T."/>
            <person name="Pan Y."/>
            <person name="Xia L."/>
            <person name="Li J."/>
            <person name="Zhao F."/>
            <person name="Cao W."/>
        </authorList>
    </citation>
    <scope>NUCLEOTIDE SEQUENCE</scope>
    <source>
        <strain evidence="1">Hyas-2018</strain>
    </source>
</reference>
<sequence>MAAGGLSNQFGPHALRKLSCAHASAGTGHTARRPEMSPHHNDPLSAAPHRGPAVFPFHARHAKLQKRSWEQPLSGQNFNTDFREGDILQKMYVDPLRDRSLKPPCPVHC</sequence>
<name>A0ACB7TD37_HYAAI</name>
<gene>
    <name evidence="1" type="ORF">HPB50_005527</name>
</gene>